<keyword evidence="3" id="KW-0175">Coiled coil</keyword>
<dbReference type="InterPro" id="IPR040026">
    <property type="entry name" value="FliD"/>
</dbReference>
<dbReference type="GO" id="GO:0071973">
    <property type="term" value="P:bacterial-type flagellum-dependent cell motility"/>
    <property type="evidence" value="ECO:0007669"/>
    <property type="project" value="TreeGrafter"/>
</dbReference>
<evidence type="ECO:0000313" key="8">
    <source>
        <dbReference type="EMBL" id="MBC8317231.1"/>
    </source>
</evidence>
<dbReference type="GO" id="GO:0005576">
    <property type="term" value="C:extracellular region"/>
    <property type="evidence" value="ECO:0007669"/>
    <property type="project" value="UniProtKB-SubCell"/>
</dbReference>
<dbReference type="InterPro" id="IPR003481">
    <property type="entry name" value="FliD_N"/>
</dbReference>
<dbReference type="PANTHER" id="PTHR30288">
    <property type="entry name" value="FLAGELLAR CAP/ASSEMBLY PROTEIN FLID"/>
    <property type="match status" value="1"/>
</dbReference>
<organism evidence="8 9">
    <name type="scientific">Candidatus Desulfobia pelagia</name>
    <dbReference type="NCBI Taxonomy" id="2841692"/>
    <lineage>
        <taxon>Bacteria</taxon>
        <taxon>Pseudomonadati</taxon>
        <taxon>Thermodesulfobacteriota</taxon>
        <taxon>Desulfobulbia</taxon>
        <taxon>Desulfobulbales</taxon>
        <taxon>Desulfobulbaceae</taxon>
        <taxon>Candidatus Desulfobia</taxon>
    </lineage>
</organism>
<evidence type="ECO:0000256" key="3">
    <source>
        <dbReference type="ARBA" id="ARBA00023054"/>
    </source>
</evidence>
<dbReference type="AlphaFoldDB" id="A0A8J6NAN9"/>
<comment type="function">
    <text evidence="5">Required for morphogenesis and for the elongation of the flagellar filament by facilitating polymerization of the flagellin monomers at the tip of growing filament. Forms a capping structure, which prevents flagellin subunits (transported through the central channel of the flagellum) from leaking out without polymerization at the distal end.</text>
</comment>
<keyword evidence="8" id="KW-0969">Cilium</keyword>
<accession>A0A8J6NAN9</accession>
<protein>
    <recommendedName>
        <fullName evidence="5">Flagellar hook-associated protein 2</fullName>
        <shortName evidence="5">HAP2</shortName>
    </recommendedName>
    <alternativeName>
        <fullName evidence="5">Flagellar cap protein</fullName>
    </alternativeName>
</protein>
<comment type="caution">
    <text evidence="8">The sequence shown here is derived from an EMBL/GenBank/DDBJ whole genome shotgun (WGS) entry which is preliminary data.</text>
</comment>
<dbReference type="InterPro" id="IPR010809">
    <property type="entry name" value="FliD_C"/>
</dbReference>
<dbReference type="Pfam" id="PF02465">
    <property type="entry name" value="FliD_N"/>
    <property type="match status" value="1"/>
</dbReference>
<evidence type="ECO:0000313" key="9">
    <source>
        <dbReference type="Proteomes" id="UP000614424"/>
    </source>
</evidence>
<evidence type="ECO:0000256" key="4">
    <source>
        <dbReference type="ARBA" id="ARBA00023143"/>
    </source>
</evidence>
<dbReference type="PANTHER" id="PTHR30288:SF0">
    <property type="entry name" value="FLAGELLAR HOOK-ASSOCIATED PROTEIN 2"/>
    <property type="match status" value="1"/>
</dbReference>
<dbReference type="GO" id="GO:0009424">
    <property type="term" value="C:bacterial-type flagellum hook"/>
    <property type="evidence" value="ECO:0007669"/>
    <property type="project" value="UniProtKB-UniRule"/>
</dbReference>
<keyword evidence="5" id="KW-0964">Secreted</keyword>
<comment type="similarity">
    <text evidence="1 5">Belongs to the FliD family.</text>
</comment>
<evidence type="ECO:0000256" key="1">
    <source>
        <dbReference type="ARBA" id="ARBA00009764"/>
    </source>
</evidence>
<feature type="domain" description="Flagellar hook-associated protein 2 N-terminal" evidence="6">
    <location>
        <begin position="10"/>
        <end position="106"/>
    </location>
</feature>
<evidence type="ECO:0000256" key="2">
    <source>
        <dbReference type="ARBA" id="ARBA00011255"/>
    </source>
</evidence>
<evidence type="ECO:0000256" key="5">
    <source>
        <dbReference type="RuleBase" id="RU362066"/>
    </source>
</evidence>
<evidence type="ECO:0000259" key="7">
    <source>
        <dbReference type="Pfam" id="PF07195"/>
    </source>
</evidence>
<name>A0A8J6NAN9_9BACT</name>
<comment type="subcellular location">
    <subcellularLocation>
        <location evidence="5">Secreted</location>
    </subcellularLocation>
    <subcellularLocation>
        <location evidence="5">Bacterial flagellum</location>
    </subcellularLocation>
</comment>
<dbReference type="Proteomes" id="UP000614424">
    <property type="component" value="Unassembled WGS sequence"/>
</dbReference>
<proteinExistence type="inferred from homology"/>
<dbReference type="EMBL" id="JACNJZ010000077">
    <property type="protein sequence ID" value="MBC8317231.1"/>
    <property type="molecule type" value="Genomic_DNA"/>
</dbReference>
<sequence length="472" mass="50033">MAISVGGLASGLDTESIISQLMEIEQRPITLLQQDEAFYQAKISAFGTLKATLSSFQSAVSALTDSGSFVSFSATSSNSSVVGVSASDEASPGNYQVTVTSLAQAQQVRSASFAGNDQVVGTGTLTLQVGAGAVVDIEIDSGHQTLAGIASSINEADVDVTAGVVHDGSGNYYLTLSSQETGSENTITLTIDDADLNNDDASGLSSLYSDPVSHAVTETQEAGNAQLTVNGIAIERSSNIIDDLIDGVTLTVNQEDPGNPFTIKVAKNSSSATSKVQAFVDQYNTLAGVLGQFQEYNTETGESGTLQGDATTRQIQSRMRSLLYTQVDGVAKEVNGLSRLGVEVDRKGKLSLDASMLTSALEENQDDVVKFFSQEEFGNNGLAKRFDNLLDNYLNSSTGLIANKENGFRASIDNIADQIERVTLRIEKREEVLRSQFATLELLLSNFQTTSGALSQQLENLTNLTNAIYGKK</sequence>
<dbReference type="GO" id="GO:0009421">
    <property type="term" value="C:bacterial-type flagellum filament cap"/>
    <property type="evidence" value="ECO:0007669"/>
    <property type="project" value="InterPro"/>
</dbReference>
<evidence type="ECO:0000259" key="6">
    <source>
        <dbReference type="Pfam" id="PF02465"/>
    </source>
</evidence>
<keyword evidence="4 5" id="KW-0975">Bacterial flagellum</keyword>
<gene>
    <name evidence="8" type="primary">fliD</name>
    <name evidence="8" type="ORF">H8E41_04955</name>
</gene>
<keyword evidence="8" id="KW-0966">Cell projection</keyword>
<dbReference type="GO" id="GO:0007155">
    <property type="term" value="P:cell adhesion"/>
    <property type="evidence" value="ECO:0007669"/>
    <property type="project" value="InterPro"/>
</dbReference>
<keyword evidence="8" id="KW-0282">Flagellum</keyword>
<dbReference type="Pfam" id="PF07195">
    <property type="entry name" value="FliD_C"/>
    <property type="match status" value="1"/>
</dbReference>
<feature type="domain" description="Flagellar hook-associated protein 2 C-terminal" evidence="7">
    <location>
        <begin position="222"/>
        <end position="448"/>
    </location>
</feature>
<comment type="subunit">
    <text evidence="2 5">Homopentamer.</text>
</comment>
<reference evidence="8 9" key="1">
    <citation type="submission" date="2020-08" db="EMBL/GenBank/DDBJ databases">
        <title>Bridging the membrane lipid divide: bacteria of the FCB group superphylum have the potential to synthesize archaeal ether lipids.</title>
        <authorList>
            <person name="Villanueva L."/>
            <person name="Von Meijenfeldt F.A.B."/>
            <person name="Westbye A.B."/>
            <person name="Yadav S."/>
            <person name="Hopmans E.C."/>
            <person name="Dutilh B.E."/>
            <person name="Sinninghe Damste J.S."/>
        </authorList>
    </citation>
    <scope>NUCLEOTIDE SEQUENCE [LARGE SCALE GENOMIC DNA]</scope>
    <source>
        <strain evidence="8">NIOZ-UU47</strain>
    </source>
</reference>